<keyword evidence="2" id="KW-1185">Reference proteome</keyword>
<name>A0A1J8PWG2_9AGAM</name>
<protein>
    <submittedName>
        <fullName evidence="1">Uncharacterized protein</fullName>
    </submittedName>
</protein>
<comment type="caution">
    <text evidence="1">The sequence shown here is derived from an EMBL/GenBank/DDBJ whole genome shotgun (WGS) entry which is preliminary data.</text>
</comment>
<organism evidence="1 2">
    <name type="scientific">Rhizopogon vesiculosus</name>
    <dbReference type="NCBI Taxonomy" id="180088"/>
    <lineage>
        <taxon>Eukaryota</taxon>
        <taxon>Fungi</taxon>
        <taxon>Dikarya</taxon>
        <taxon>Basidiomycota</taxon>
        <taxon>Agaricomycotina</taxon>
        <taxon>Agaricomycetes</taxon>
        <taxon>Agaricomycetidae</taxon>
        <taxon>Boletales</taxon>
        <taxon>Suillineae</taxon>
        <taxon>Rhizopogonaceae</taxon>
        <taxon>Rhizopogon</taxon>
    </lineage>
</organism>
<gene>
    <name evidence="1" type="ORF">AZE42_09888</name>
</gene>
<proteinExistence type="predicted"/>
<dbReference type="EMBL" id="LVVM01004080">
    <property type="protein sequence ID" value="OJA13638.1"/>
    <property type="molecule type" value="Genomic_DNA"/>
</dbReference>
<dbReference type="AlphaFoldDB" id="A0A1J8PWG2"/>
<evidence type="ECO:0000313" key="1">
    <source>
        <dbReference type="EMBL" id="OJA13638.1"/>
    </source>
</evidence>
<sequence>MAKELSARSGPIDAASCCPAAILLQVSRCTARQILSSAHPINATSYPPHSFPTTYDLSMLQPVSIISVHYIREYEARGKVNVRDMATPAQSLSQIPGNVWVRV</sequence>
<reference evidence="1 2" key="1">
    <citation type="submission" date="2016-03" db="EMBL/GenBank/DDBJ databases">
        <title>Comparative genomics of the ectomycorrhizal sister species Rhizopogon vinicolor and Rhizopogon vesiculosus (Basidiomycota: Boletales) reveals a divergence of the mating type B locus.</title>
        <authorList>
            <person name="Mujic A.B."/>
            <person name="Kuo A."/>
            <person name="Tritt A."/>
            <person name="Lipzen A."/>
            <person name="Chen C."/>
            <person name="Johnson J."/>
            <person name="Sharma A."/>
            <person name="Barry K."/>
            <person name="Grigoriev I.V."/>
            <person name="Spatafora J.W."/>
        </authorList>
    </citation>
    <scope>NUCLEOTIDE SEQUENCE [LARGE SCALE GENOMIC DNA]</scope>
    <source>
        <strain evidence="1 2">AM-OR11-056</strain>
    </source>
</reference>
<accession>A0A1J8PWG2</accession>
<dbReference type="Proteomes" id="UP000183567">
    <property type="component" value="Unassembled WGS sequence"/>
</dbReference>
<evidence type="ECO:0000313" key="2">
    <source>
        <dbReference type="Proteomes" id="UP000183567"/>
    </source>
</evidence>